<gene>
    <name evidence="1" type="ORF">O1Q84_26495</name>
</gene>
<reference evidence="1" key="1">
    <citation type="submission" date="2022-12" db="EMBL/GenBank/DDBJ databases">
        <title>Vibrio parahaemolyticus become highly virulent by producing novel Tc toxins.</title>
        <authorList>
            <person name="Yang F."/>
            <person name="You Y."/>
            <person name="Lai Q."/>
            <person name="Xu L."/>
            <person name="Li F."/>
        </authorList>
    </citation>
    <scope>NUCLEOTIDE SEQUENCE</scope>
    <source>
        <strain evidence="1">Vp-HL-202005</strain>
        <plasmid evidence="1">pHLA</plasmid>
    </source>
</reference>
<dbReference type="RefSeq" id="WP_025634892.1">
    <property type="nucleotide sequence ID" value="NZ_CP114196.1"/>
</dbReference>
<name>A0AA47L9T5_VIBPH</name>
<evidence type="ECO:0000313" key="2">
    <source>
        <dbReference type="Proteomes" id="UP001156560"/>
    </source>
</evidence>
<geneLocation type="plasmid" evidence="1 2">
    <name>pHLA</name>
</geneLocation>
<dbReference type="EMBL" id="CP114196">
    <property type="protein sequence ID" value="WAT93670.1"/>
    <property type="molecule type" value="Genomic_DNA"/>
</dbReference>
<organism evidence="1 2">
    <name type="scientific">Vibrio parahaemolyticus</name>
    <dbReference type="NCBI Taxonomy" id="670"/>
    <lineage>
        <taxon>Bacteria</taxon>
        <taxon>Pseudomonadati</taxon>
        <taxon>Pseudomonadota</taxon>
        <taxon>Gammaproteobacteria</taxon>
        <taxon>Vibrionales</taxon>
        <taxon>Vibrionaceae</taxon>
        <taxon>Vibrio</taxon>
    </lineage>
</organism>
<accession>A0AA47L9T5</accession>
<proteinExistence type="predicted"/>
<dbReference type="Proteomes" id="UP001156560">
    <property type="component" value="Plasmid pHLA"/>
</dbReference>
<keyword evidence="1" id="KW-0614">Plasmid</keyword>
<evidence type="ECO:0000313" key="1">
    <source>
        <dbReference type="EMBL" id="WAT93670.1"/>
    </source>
</evidence>
<protein>
    <submittedName>
        <fullName evidence="1">Uncharacterized protein</fullName>
    </submittedName>
</protein>
<sequence length="242" mass="28449">MAIKTNILELNGLNPAYFTNTELLPLDDYLTGRGIYLFPHIEKRFGSIPLERVVGHSQGYDAMKWGDCLGGRHLKRIERALMELKENPNYYLDHHVKPGISFTKVEDAYFIEEGKHRTITARFLYHHNQEVFRNTSPLSNVNIHERFIDHEYMGYVYEINMLQKIYPELEFEMTYTDSNNERCLAVHPTNFNMPSSFFTRGEVEDCIKHLKSPNLLNKLRSHRLYQHIGTSHCLKHMFGNIK</sequence>
<dbReference type="AlphaFoldDB" id="A0AA47L9T5"/>